<evidence type="ECO:0000313" key="1">
    <source>
        <dbReference type="EMBL" id="AJO22913.1"/>
    </source>
</evidence>
<name>A0A0C5C3N2_HEYCO</name>
<organism evidence="2 4">
    <name type="scientific">Heyndrickxia coagulans</name>
    <name type="common">Weizmannia coagulans</name>
    <dbReference type="NCBI Taxonomy" id="1398"/>
    <lineage>
        <taxon>Bacteria</taxon>
        <taxon>Bacillati</taxon>
        <taxon>Bacillota</taxon>
        <taxon>Bacilli</taxon>
        <taxon>Bacillales</taxon>
        <taxon>Bacillaceae</taxon>
        <taxon>Heyndrickxia</taxon>
    </lineage>
</organism>
<protein>
    <submittedName>
        <fullName evidence="2">Uncharacterized protein</fullName>
    </submittedName>
</protein>
<gene>
    <name evidence="2" type="ORF">HMPREF3213_02271</name>
    <name evidence="1" type="ORF">SB48_HM08orf03348</name>
</gene>
<keyword evidence="3" id="KW-1185">Reference proteome</keyword>
<dbReference type="AlphaFoldDB" id="A0A0C5C3N2"/>
<evidence type="ECO:0000313" key="2">
    <source>
        <dbReference type="EMBL" id="KWZ80471.1"/>
    </source>
</evidence>
<dbReference type="EMBL" id="LRPN01000091">
    <property type="protein sequence ID" value="KWZ80471.1"/>
    <property type="molecule type" value="Genomic_DNA"/>
</dbReference>
<reference evidence="3" key="2">
    <citation type="submission" date="2015-01" db="EMBL/GenBank/DDBJ databases">
        <title>Comparative genome analysis of Bacillus coagulans HM-08, Clostridium butyricum HM-68, Bacillus subtilis HM-66 and Bacillus paralicheniformis BL-09.</title>
        <authorList>
            <person name="Zhang H."/>
        </authorList>
    </citation>
    <scope>NUCLEOTIDE SEQUENCE [LARGE SCALE GENOMIC DNA]</scope>
    <source>
        <strain evidence="3">HM-08</strain>
    </source>
</reference>
<reference evidence="1" key="1">
    <citation type="submission" date="2015-01" db="EMBL/GenBank/DDBJ databases">
        <title>Comparative genome analysis of Bacillus coagulans HM-08, Clostridium butyricum HM-68, Bacillus subtilis HM-66 and Bacillus licheniformis BL-09.</title>
        <authorList>
            <person name="Zhang H."/>
        </authorList>
    </citation>
    <scope>NUCLEOTIDE SEQUENCE [LARGE SCALE GENOMIC DNA]</scope>
    <source>
        <strain evidence="1">HM-08</strain>
    </source>
</reference>
<proteinExistence type="predicted"/>
<reference evidence="4" key="3">
    <citation type="submission" date="2016-01" db="EMBL/GenBank/DDBJ databases">
        <authorList>
            <person name="Mitreva M."/>
            <person name="Pepin K.H."/>
            <person name="Mihindukulasuriya K.A."/>
            <person name="Fulton R."/>
            <person name="Fronick C."/>
            <person name="O'Laughlin M."/>
            <person name="Miner T."/>
            <person name="Herter B."/>
            <person name="Rosa B.A."/>
            <person name="Cordes M."/>
            <person name="Tomlinson C."/>
            <person name="Wollam A."/>
            <person name="Palsikar V.B."/>
            <person name="Mardis E.R."/>
            <person name="Wilson R.K."/>
        </authorList>
    </citation>
    <scope>NUCLEOTIDE SEQUENCE [LARGE SCALE GENOMIC DNA]</scope>
    <source>
        <strain evidence="4">GED7749B</strain>
    </source>
</reference>
<dbReference type="Proteomes" id="UP000070376">
    <property type="component" value="Unassembled WGS sequence"/>
</dbReference>
<evidence type="ECO:0000313" key="4">
    <source>
        <dbReference type="Proteomes" id="UP000070376"/>
    </source>
</evidence>
<dbReference type="PATRIC" id="fig|1398.18.peg.2116"/>
<evidence type="ECO:0000313" key="3">
    <source>
        <dbReference type="Proteomes" id="UP000032024"/>
    </source>
</evidence>
<dbReference type="EMBL" id="CP010525">
    <property type="protein sequence ID" value="AJO22913.1"/>
    <property type="molecule type" value="Genomic_DNA"/>
</dbReference>
<accession>A0A0C5C3N2</accession>
<reference evidence="2" key="4">
    <citation type="submission" date="2016-01" db="EMBL/GenBank/DDBJ databases">
        <authorList>
            <person name="Oliw E.H."/>
        </authorList>
    </citation>
    <scope>NUCLEOTIDE SEQUENCE [LARGE SCALE GENOMIC DNA]</scope>
    <source>
        <strain evidence="2">GED7749B</strain>
    </source>
</reference>
<dbReference type="Proteomes" id="UP000032024">
    <property type="component" value="Chromosome"/>
</dbReference>
<sequence>MASTRFYYKKRWTVFSIKKGKTLSPAGRGQRKRDVLSLFVHEKNGEAL</sequence>